<gene>
    <name evidence="2" type="ORF">CIPAW_09G201300</name>
    <name evidence="3" type="ORF">I3842_09G203100</name>
</gene>
<feature type="chain" id="PRO_5035743623" evidence="1">
    <location>
        <begin position="23"/>
        <end position="90"/>
    </location>
</feature>
<name>A0A8T1PP69_CARIL</name>
<reference evidence="3" key="2">
    <citation type="submission" date="2021-01" db="EMBL/GenBank/DDBJ databases">
        <authorList>
            <person name="Lovell J.T."/>
            <person name="Bentley N."/>
            <person name="Bhattarai G."/>
            <person name="Jenkins J.W."/>
            <person name="Sreedasyam A."/>
            <person name="Alarcon Y."/>
            <person name="Bock C."/>
            <person name="Boston L."/>
            <person name="Carlson J."/>
            <person name="Cervantes K."/>
            <person name="Clermont K."/>
            <person name="Krom N."/>
            <person name="Kubenka K."/>
            <person name="Mamidi S."/>
            <person name="Mattison C."/>
            <person name="Monteros M."/>
            <person name="Pisani C."/>
            <person name="Plott C."/>
            <person name="Rajasekar S."/>
            <person name="Rhein H.S."/>
            <person name="Rohla C."/>
            <person name="Song M."/>
            <person name="Hilaire R.S."/>
            <person name="Shu S."/>
            <person name="Wells L."/>
            <person name="Wang X."/>
            <person name="Webber J."/>
            <person name="Heerema R.J."/>
            <person name="Klein P."/>
            <person name="Conner P."/>
            <person name="Grauke L."/>
            <person name="Grimwood J."/>
            <person name="Schmutz J."/>
            <person name="Randall J.J."/>
        </authorList>
    </citation>
    <scope>NUCLEOTIDE SEQUENCE</scope>
    <source>
        <tissue evidence="3">Leaf</tissue>
    </source>
</reference>
<reference evidence="2" key="1">
    <citation type="submission" date="2020-12" db="EMBL/GenBank/DDBJ databases">
        <title>WGS assembly of Carya illinoinensis cv. Pawnee.</title>
        <authorList>
            <person name="Platts A."/>
            <person name="Shu S."/>
            <person name="Wright S."/>
            <person name="Barry K."/>
            <person name="Edger P."/>
            <person name="Pires J.C."/>
            <person name="Schmutz J."/>
        </authorList>
    </citation>
    <scope>NUCLEOTIDE SEQUENCE</scope>
    <source>
        <tissue evidence="2">Leaf</tissue>
    </source>
</reference>
<dbReference type="PANTHER" id="PTHR37078:SF6">
    <property type="entry name" value="NODULE CYSTEINE-RICH (NCR) SECRETED PEPTIDE"/>
    <property type="match status" value="1"/>
</dbReference>
<dbReference type="AlphaFoldDB" id="A0A8T1PP69"/>
<evidence type="ECO:0000313" key="2">
    <source>
        <dbReference type="EMBL" id="KAG6643301.1"/>
    </source>
</evidence>
<proteinExistence type="predicted"/>
<evidence type="ECO:0000313" key="3">
    <source>
        <dbReference type="EMBL" id="KAG6697495.1"/>
    </source>
</evidence>
<dbReference type="Proteomes" id="UP000811246">
    <property type="component" value="Chromosome 9"/>
</dbReference>
<protein>
    <submittedName>
        <fullName evidence="2">Uncharacterized protein</fullName>
    </submittedName>
</protein>
<feature type="signal peptide" evidence="1">
    <location>
        <begin position="1"/>
        <end position="22"/>
    </location>
</feature>
<dbReference type="EMBL" id="CM031833">
    <property type="protein sequence ID" value="KAG6697495.1"/>
    <property type="molecule type" value="Genomic_DNA"/>
</dbReference>
<evidence type="ECO:0000256" key="1">
    <source>
        <dbReference type="SAM" id="SignalP"/>
    </source>
</evidence>
<comment type="caution">
    <text evidence="2">The sequence shown here is derived from an EMBL/GenBank/DDBJ whole genome shotgun (WGS) entry which is preliminary data.</text>
</comment>
<keyword evidence="1" id="KW-0732">Signal</keyword>
<keyword evidence="4" id="KW-1185">Reference proteome</keyword>
<sequence>MGIMSKHLFLLLLVLLVVSTFQKPGVLVTEARLLSSSSVPDQQKYSKIFSTLGIVCKCCDGETGECTSTRTESCSKLQCFPWKTKLASRH</sequence>
<dbReference type="EMBL" id="CM031817">
    <property type="protein sequence ID" value="KAG6643301.1"/>
    <property type="molecule type" value="Genomic_DNA"/>
</dbReference>
<dbReference type="PANTHER" id="PTHR37078">
    <property type="entry name" value="NODULE CYSTEINE-RICH (NCR) SECRETED PEPTIDE"/>
    <property type="match status" value="1"/>
</dbReference>
<accession>A0A8T1PP69</accession>
<organism evidence="2 4">
    <name type="scientific">Carya illinoinensis</name>
    <name type="common">Pecan</name>
    <dbReference type="NCBI Taxonomy" id="32201"/>
    <lineage>
        <taxon>Eukaryota</taxon>
        <taxon>Viridiplantae</taxon>
        <taxon>Streptophyta</taxon>
        <taxon>Embryophyta</taxon>
        <taxon>Tracheophyta</taxon>
        <taxon>Spermatophyta</taxon>
        <taxon>Magnoliopsida</taxon>
        <taxon>eudicotyledons</taxon>
        <taxon>Gunneridae</taxon>
        <taxon>Pentapetalae</taxon>
        <taxon>rosids</taxon>
        <taxon>fabids</taxon>
        <taxon>Fagales</taxon>
        <taxon>Juglandaceae</taxon>
        <taxon>Carya</taxon>
    </lineage>
</organism>
<dbReference type="OrthoDB" id="754109at2759"/>
<evidence type="ECO:0000313" key="4">
    <source>
        <dbReference type="Proteomes" id="UP000811609"/>
    </source>
</evidence>
<dbReference type="Proteomes" id="UP000811609">
    <property type="component" value="Chromosome 9"/>
</dbReference>